<accession>A0A8I6XEH4</accession>
<protein>
    <submittedName>
        <fullName evidence="1">Uncharacterized protein</fullName>
    </submittedName>
</protein>
<dbReference type="Gramene" id="HORVU.MOREX.r2.2HG0106460.1">
    <property type="protein sequence ID" value="HORVU.MOREX.r2.2HG0106460.1.CDS.1"/>
    <property type="gene ID" value="HORVU.MOREX.r2.2HG0106460"/>
</dbReference>
<evidence type="ECO:0000313" key="1">
    <source>
        <dbReference type="EnsemblPlants" id="HORVU.MOREX.r3.2HG0129030.1.CDS1"/>
    </source>
</evidence>
<reference evidence="1" key="2">
    <citation type="submission" date="2020-10" db="EMBL/GenBank/DDBJ databases">
        <authorList>
            <person name="Scholz U."/>
            <person name="Mascher M."/>
            <person name="Fiebig A."/>
        </authorList>
    </citation>
    <scope>NUCLEOTIDE SEQUENCE [LARGE SCALE GENOMIC DNA]</scope>
    <source>
        <strain evidence="1">cv. Morex</strain>
    </source>
</reference>
<proteinExistence type="predicted"/>
<dbReference type="Proteomes" id="UP000011116">
    <property type="component" value="Chromosome 2H"/>
</dbReference>
<dbReference type="PANTHER" id="PTHR33087:SF31">
    <property type="entry name" value="OS06G0482850 PROTEIN"/>
    <property type="match status" value="1"/>
</dbReference>
<keyword evidence="2" id="KW-1185">Reference proteome</keyword>
<evidence type="ECO:0000313" key="2">
    <source>
        <dbReference type="Proteomes" id="UP000011116"/>
    </source>
</evidence>
<dbReference type="EnsemblPlants" id="HORVU.MOREX.r3.2HG0129030.1">
    <property type="protein sequence ID" value="HORVU.MOREX.r3.2HG0129030.1.CDS1"/>
    <property type="gene ID" value="HORVU.MOREX.r3.2HG0129030"/>
</dbReference>
<reference evidence="1" key="3">
    <citation type="submission" date="2022-01" db="UniProtKB">
        <authorList>
            <consortium name="EnsemblPlants"/>
        </authorList>
    </citation>
    <scope>IDENTIFICATION</scope>
    <source>
        <strain evidence="1">subsp. vulgare</strain>
    </source>
</reference>
<sequence>MVASITGMRPAVSADKVSELLHTSLALRPGDFSVHLHHPEDFLIVFASREIKDRLAGDHFISGPGFSLSLRR</sequence>
<name>A0A8I6XEH4_HORVV</name>
<dbReference type="InterPro" id="IPR053253">
    <property type="entry name" value="Sex_diff_modulator"/>
</dbReference>
<dbReference type="PANTHER" id="PTHR33087">
    <property type="entry name" value="OS07G0539200 PROTEIN"/>
    <property type="match status" value="1"/>
</dbReference>
<dbReference type="AlphaFoldDB" id="A0A8I6XEH4"/>
<reference evidence="2" key="1">
    <citation type="journal article" date="2012" name="Nature">
        <title>A physical, genetic and functional sequence assembly of the barley genome.</title>
        <authorList>
            <consortium name="The International Barley Genome Sequencing Consortium"/>
            <person name="Mayer K.F."/>
            <person name="Waugh R."/>
            <person name="Brown J.W."/>
            <person name="Schulman A."/>
            <person name="Langridge P."/>
            <person name="Platzer M."/>
            <person name="Fincher G.B."/>
            <person name="Muehlbauer G.J."/>
            <person name="Sato K."/>
            <person name="Close T.J."/>
            <person name="Wise R.P."/>
            <person name="Stein N."/>
        </authorList>
    </citation>
    <scope>NUCLEOTIDE SEQUENCE [LARGE SCALE GENOMIC DNA]</scope>
    <source>
        <strain evidence="2">cv. Morex</strain>
    </source>
</reference>
<organism evidence="1 2">
    <name type="scientific">Hordeum vulgare subsp. vulgare</name>
    <name type="common">Domesticated barley</name>
    <dbReference type="NCBI Taxonomy" id="112509"/>
    <lineage>
        <taxon>Eukaryota</taxon>
        <taxon>Viridiplantae</taxon>
        <taxon>Streptophyta</taxon>
        <taxon>Embryophyta</taxon>
        <taxon>Tracheophyta</taxon>
        <taxon>Spermatophyta</taxon>
        <taxon>Magnoliopsida</taxon>
        <taxon>Liliopsida</taxon>
        <taxon>Poales</taxon>
        <taxon>Poaceae</taxon>
        <taxon>BOP clade</taxon>
        <taxon>Pooideae</taxon>
        <taxon>Triticodae</taxon>
        <taxon>Triticeae</taxon>
        <taxon>Hordeinae</taxon>
        <taxon>Hordeum</taxon>
    </lineage>
</organism>
<dbReference type="Gramene" id="HORVU.MOREX.r3.2HG0129030.1">
    <property type="protein sequence ID" value="HORVU.MOREX.r3.2HG0129030.1.CDS1"/>
    <property type="gene ID" value="HORVU.MOREX.r3.2HG0129030"/>
</dbReference>